<dbReference type="Proteomes" id="UP000325785">
    <property type="component" value="Chromosome"/>
</dbReference>
<dbReference type="PANTHER" id="PTHR40267">
    <property type="entry name" value="BLR3294 PROTEIN"/>
    <property type="match status" value="1"/>
</dbReference>
<dbReference type="Gene3D" id="3.40.50.12500">
    <property type="match status" value="1"/>
</dbReference>
<dbReference type="RefSeq" id="WP_057815623.1">
    <property type="nucleotide sequence ID" value="NZ_CP031598.1"/>
</dbReference>
<accession>A0A0T5PBF4</accession>
<keyword evidence="2" id="KW-0456">Lyase</keyword>
<dbReference type="STRING" id="540747.SAMN04488031_101751"/>
<name>A0A0T5PBF4_9RHOB</name>
<sequence length="246" mass="25814">MTYELDQGAGAGLRLGLILLSTDETLEYEARQVLAGREVNLLHTRIPARADVTPEDLATMAGEMTATAALLPQGLDGVAYACTSGATIIGSERVEALVQMAHPGVPVTNPLSSVVAALGELGMSRIAMVTPYVEEVTGPMREALAAHGVETVSDFSFGQKEDRTVARITEASTRRAIVEAARKPGVEAVFTSCTNLRTFGILDAAEAELGIPVISSNSALLWRLLTLAGQPAVGWGPGRLFGREAA</sequence>
<dbReference type="PIRSF" id="PIRSF015736">
    <property type="entry name" value="MI"/>
    <property type="match status" value="1"/>
</dbReference>
<reference evidence="2 4" key="2">
    <citation type="submission" date="2018-08" db="EMBL/GenBank/DDBJ databases">
        <title>Genetic Globetrotter - A new plasmid hitch-hiking vast phylogenetic and geographic distances.</title>
        <authorList>
            <person name="Vollmers J."/>
            <person name="Petersen J."/>
        </authorList>
    </citation>
    <scope>NUCLEOTIDE SEQUENCE [LARGE SCALE GENOMIC DNA]</scope>
    <source>
        <strain evidence="2 4">DSM 26383</strain>
    </source>
</reference>
<dbReference type="Pfam" id="PF17645">
    <property type="entry name" value="Amdase"/>
    <property type="match status" value="1"/>
</dbReference>
<dbReference type="InterPro" id="IPR053714">
    <property type="entry name" value="Iso_Racemase_Enz_sf"/>
</dbReference>
<dbReference type="PANTHER" id="PTHR40267:SF1">
    <property type="entry name" value="BLR3294 PROTEIN"/>
    <property type="match status" value="1"/>
</dbReference>
<dbReference type="PATRIC" id="fig|540747.5.peg.4704"/>
<gene>
    <name evidence="2" type="ORF">RIdsm_02592</name>
    <name evidence="1" type="ORF">XM52_09525</name>
</gene>
<reference evidence="1 3" key="1">
    <citation type="submission" date="2015-04" db="EMBL/GenBank/DDBJ databases">
        <title>The draft genome sequence of Roseovarius indicus B108T.</title>
        <authorList>
            <person name="Li G."/>
            <person name="Lai Q."/>
            <person name="Shao Z."/>
            <person name="Yan P."/>
        </authorList>
    </citation>
    <scope>NUCLEOTIDE SEQUENCE [LARGE SCALE GENOMIC DNA]</scope>
    <source>
        <strain evidence="1 3">B108</strain>
    </source>
</reference>
<proteinExistence type="predicted"/>
<dbReference type="KEGG" id="rid:RIdsm_02592"/>
<evidence type="ECO:0000313" key="3">
    <source>
        <dbReference type="Proteomes" id="UP000051401"/>
    </source>
</evidence>
<organism evidence="1 3">
    <name type="scientific">Roseovarius indicus</name>
    <dbReference type="NCBI Taxonomy" id="540747"/>
    <lineage>
        <taxon>Bacteria</taxon>
        <taxon>Pseudomonadati</taxon>
        <taxon>Pseudomonadota</taxon>
        <taxon>Alphaproteobacteria</taxon>
        <taxon>Rhodobacterales</taxon>
        <taxon>Roseobacteraceae</taxon>
        <taxon>Roseovarius</taxon>
    </lineage>
</organism>
<dbReference type="EC" id="4.1.1.76" evidence="2"/>
<evidence type="ECO:0000313" key="4">
    <source>
        <dbReference type="Proteomes" id="UP000325785"/>
    </source>
</evidence>
<dbReference type="EMBL" id="LAXI01000004">
    <property type="protein sequence ID" value="KRS18362.1"/>
    <property type="molecule type" value="Genomic_DNA"/>
</dbReference>
<dbReference type="AlphaFoldDB" id="A0A0T5PBF4"/>
<evidence type="ECO:0000313" key="1">
    <source>
        <dbReference type="EMBL" id="KRS18362.1"/>
    </source>
</evidence>
<protein>
    <submittedName>
        <fullName evidence="2">Arylmalonate decarboxylase</fullName>
        <ecNumber evidence="2">4.1.1.76</ecNumber>
    </submittedName>
    <submittedName>
        <fullName evidence="1">Asp/Glu racemase</fullName>
    </submittedName>
</protein>
<dbReference type="GO" id="GO:0047436">
    <property type="term" value="F:arylmalonate decarboxylase activity"/>
    <property type="evidence" value="ECO:0007669"/>
    <property type="project" value="UniProtKB-EC"/>
</dbReference>
<dbReference type="OrthoDB" id="9816064at2"/>
<dbReference type="InterPro" id="IPR026286">
    <property type="entry name" value="MaiA/AMDase"/>
</dbReference>
<keyword evidence="3" id="KW-1185">Reference proteome</keyword>
<dbReference type="Proteomes" id="UP000051401">
    <property type="component" value="Unassembled WGS sequence"/>
</dbReference>
<dbReference type="EMBL" id="CP031598">
    <property type="protein sequence ID" value="QEW26787.1"/>
    <property type="molecule type" value="Genomic_DNA"/>
</dbReference>
<evidence type="ECO:0000313" key="2">
    <source>
        <dbReference type="EMBL" id="QEW26787.1"/>
    </source>
</evidence>